<dbReference type="AlphaFoldDB" id="A0A2S9SKD6"/>
<evidence type="ECO:0000256" key="1">
    <source>
        <dbReference type="PROSITE-ProRule" id="PRU00284"/>
    </source>
</evidence>
<evidence type="ECO:0000259" key="6">
    <source>
        <dbReference type="PROSITE" id="PS50192"/>
    </source>
</evidence>
<dbReference type="SUPFAM" id="SSF55785">
    <property type="entry name" value="PYP-like sensor domain (PAS domain)"/>
    <property type="match status" value="2"/>
</dbReference>
<dbReference type="PROSITE" id="PS50111">
    <property type="entry name" value="CHEMOTAXIS_TRANSDUC_2"/>
    <property type="match status" value="1"/>
</dbReference>
<dbReference type="PROSITE" id="PS50112">
    <property type="entry name" value="PAS"/>
    <property type="match status" value="2"/>
</dbReference>
<dbReference type="InterPro" id="IPR000014">
    <property type="entry name" value="PAS"/>
</dbReference>
<feature type="coiled-coil region" evidence="2">
    <location>
        <begin position="290"/>
        <end position="317"/>
    </location>
</feature>
<dbReference type="PROSITE" id="PS50192">
    <property type="entry name" value="T_SNARE"/>
    <property type="match status" value="1"/>
</dbReference>
<comment type="caution">
    <text evidence="7">The sequence shown here is derived from an EMBL/GenBank/DDBJ whole genome shotgun (WGS) entry which is preliminary data.</text>
</comment>
<accession>A0A2S9SKD6</accession>
<dbReference type="PANTHER" id="PTHR24422">
    <property type="entry name" value="CHEMOTAXIS PROTEIN METHYLTRANSFERASE"/>
    <property type="match status" value="1"/>
</dbReference>
<feature type="domain" description="Methyl-accepting transducer" evidence="3">
    <location>
        <begin position="254"/>
        <end position="487"/>
    </location>
</feature>
<evidence type="ECO:0000313" key="8">
    <source>
        <dbReference type="Proteomes" id="UP000239065"/>
    </source>
</evidence>
<evidence type="ECO:0000259" key="5">
    <source>
        <dbReference type="PROSITE" id="PS50113"/>
    </source>
</evidence>
<dbReference type="EMBL" id="NXGJ01000015">
    <property type="protein sequence ID" value="PRM87040.1"/>
    <property type="molecule type" value="Genomic_DNA"/>
</dbReference>
<keyword evidence="2" id="KW-0175">Coiled coil</keyword>
<dbReference type="Proteomes" id="UP000239065">
    <property type="component" value="Unassembled WGS sequence"/>
</dbReference>
<reference evidence="7 8" key="1">
    <citation type="submission" date="2017-09" db="EMBL/GenBank/DDBJ databases">
        <title>Reassesment of A. cryaerophilus.</title>
        <authorList>
            <person name="Perez-Cataluna A."/>
            <person name="Collado L."/>
            <person name="Salgado O."/>
            <person name="Lefinanco V."/>
            <person name="Figueras M.J."/>
        </authorList>
    </citation>
    <scope>NUCLEOTIDE SEQUENCE [LARGE SCALE GENOMIC DNA]</scope>
    <source>
        <strain evidence="7 8">LMG 9861</strain>
    </source>
</reference>
<dbReference type="Gene3D" id="3.30.450.20">
    <property type="entry name" value="PAS domain"/>
    <property type="match status" value="2"/>
</dbReference>
<dbReference type="CDD" id="cd00130">
    <property type="entry name" value="PAS"/>
    <property type="match status" value="2"/>
</dbReference>
<dbReference type="InterPro" id="IPR000727">
    <property type="entry name" value="T_SNARE_dom"/>
</dbReference>
<dbReference type="InterPro" id="IPR004089">
    <property type="entry name" value="MCPsignal_dom"/>
</dbReference>
<dbReference type="SMART" id="SM00283">
    <property type="entry name" value="MA"/>
    <property type="match status" value="1"/>
</dbReference>
<gene>
    <name evidence="7" type="ORF">CJ669_09500</name>
</gene>
<dbReference type="InterPro" id="IPR035965">
    <property type="entry name" value="PAS-like_dom_sf"/>
</dbReference>
<dbReference type="GO" id="GO:0016020">
    <property type="term" value="C:membrane"/>
    <property type="evidence" value="ECO:0007669"/>
    <property type="project" value="InterPro"/>
</dbReference>
<dbReference type="PROSITE" id="PS50113">
    <property type="entry name" value="PAC"/>
    <property type="match status" value="1"/>
</dbReference>
<dbReference type="SMART" id="SM00086">
    <property type="entry name" value="PAC"/>
    <property type="match status" value="2"/>
</dbReference>
<dbReference type="RefSeq" id="WP_105909724.1">
    <property type="nucleotide sequence ID" value="NZ_NXGJ01000015.1"/>
</dbReference>
<dbReference type="InterPro" id="IPR000700">
    <property type="entry name" value="PAS-assoc_C"/>
</dbReference>
<evidence type="ECO:0000256" key="2">
    <source>
        <dbReference type="SAM" id="Coils"/>
    </source>
</evidence>
<proteinExistence type="predicted"/>
<organism evidence="7 8">
    <name type="scientific">Aliarcobacter cryaerophilus</name>
    <dbReference type="NCBI Taxonomy" id="28198"/>
    <lineage>
        <taxon>Bacteria</taxon>
        <taxon>Pseudomonadati</taxon>
        <taxon>Campylobacterota</taxon>
        <taxon>Epsilonproteobacteria</taxon>
        <taxon>Campylobacterales</taxon>
        <taxon>Arcobacteraceae</taxon>
        <taxon>Aliarcobacter</taxon>
    </lineage>
</organism>
<sequence>MFFKNKNEKILSEAINSNYAVIYFKPDGTVIKANEVFLKTMGYSLEEVVGKHHSMFCEEKFTKTQEYKDGWNDVRAGKTLTAEFQRVKKDKSLIFLRASYMPVIENGKVLEVIKLAQDITKNRLKNLFFIGQVKAINKSNAVIEFDMNGNILNANDNFLNTLGYKKDDIVGKNHSIFCEENYKNSNEYKEFWKKLNRGEFDSGEYLRIGKNGNHVWIQASYNPIFDMDGKAFRVVKYATDITHRKNTMFEVEKELKEFSNSLNTLLTTSLNMLKDAKFSNENSQNATSSSQNINSLIQDLSNKIDEMQQAIVDISSKTSKNEQIAQEATVQSKQTATAMVKLNEESQKIGETVNIISQIAFQTNILSLNAAVEAATAGEAGKGFAVVAQEVRNLASRSNDAAKNITERIALIQNLVKNSLDSIHEIDDTISDISTISKEISLSMSEQKQNSSIVSQNAKDGSRSLNEVTKNMQDVVLSTENTLIEAQKTQDSSNSLVEISNKLIKTLQELK</sequence>
<feature type="domain" description="PAC" evidence="5">
    <location>
        <begin position="201"/>
        <end position="253"/>
    </location>
</feature>
<dbReference type="Pfam" id="PF00015">
    <property type="entry name" value="MCPsignal"/>
    <property type="match status" value="1"/>
</dbReference>
<protein>
    <submittedName>
        <fullName evidence="7">Chemotaxis protein</fullName>
    </submittedName>
</protein>
<evidence type="ECO:0000259" key="3">
    <source>
        <dbReference type="PROSITE" id="PS50111"/>
    </source>
</evidence>
<dbReference type="NCBIfam" id="TIGR00229">
    <property type="entry name" value="sensory_box"/>
    <property type="match status" value="2"/>
</dbReference>
<name>A0A2S9SKD6_9BACT</name>
<dbReference type="InterPro" id="IPR001610">
    <property type="entry name" value="PAC"/>
</dbReference>
<feature type="domain" description="PAS" evidence="4">
    <location>
        <begin position="7"/>
        <end position="51"/>
    </location>
</feature>
<evidence type="ECO:0000313" key="7">
    <source>
        <dbReference type="EMBL" id="PRM87040.1"/>
    </source>
</evidence>
<feature type="domain" description="PAS" evidence="4">
    <location>
        <begin position="139"/>
        <end position="173"/>
    </location>
</feature>
<dbReference type="Gene3D" id="1.10.287.950">
    <property type="entry name" value="Methyl-accepting chemotaxis protein"/>
    <property type="match status" value="1"/>
</dbReference>
<dbReference type="PANTHER" id="PTHR24422:SF10">
    <property type="entry name" value="CHEMOTAXIS PROTEIN METHYLTRANSFERASE 2"/>
    <property type="match status" value="1"/>
</dbReference>
<dbReference type="InterPro" id="IPR050903">
    <property type="entry name" value="Bact_Chemotaxis_MeTrfase"/>
</dbReference>
<evidence type="ECO:0000259" key="4">
    <source>
        <dbReference type="PROSITE" id="PS50112"/>
    </source>
</evidence>
<dbReference type="GO" id="GO:0007165">
    <property type="term" value="P:signal transduction"/>
    <property type="evidence" value="ECO:0007669"/>
    <property type="project" value="UniProtKB-KW"/>
</dbReference>
<dbReference type="Pfam" id="PF13426">
    <property type="entry name" value="PAS_9"/>
    <property type="match status" value="2"/>
</dbReference>
<keyword evidence="1" id="KW-0807">Transducer</keyword>
<dbReference type="SUPFAM" id="SSF58104">
    <property type="entry name" value="Methyl-accepting chemotaxis protein (MCP) signaling domain"/>
    <property type="match status" value="1"/>
</dbReference>
<feature type="domain" description="T-SNARE coiled-coil homology" evidence="6">
    <location>
        <begin position="413"/>
        <end position="475"/>
    </location>
</feature>
<dbReference type="SMART" id="SM00091">
    <property type="entry name" value="PAS"/>
    <property type="match status" value="2"/>
</dbReference>